<evidence type="ECO:0000313" key="2">
    <source>
        <dbReference type="EMBL" id="CEL74386.1"/>
    </source>
</evidence>
<dbReference type="EMBL" id="LN714497">
    <property type="protein sequence ID" value="CEL74386.1"/>
    <property type="molecule type" value="Genomic_DNA"/>
</dbReference>
<protein>
    <recommendedName>
        <fullName evidence="3">Transmembrane protein</fullName>
    </recommendedName>
</protein>
<keyword evidence="1" id="KW-0732">Signal</keyword>
<feature type="signal peptide" evidence="1">
    <location>
        <begin position="1"/>
        <end position="24"/>
    </location>
</feature>
<name>A0A0F7UWK6_TOXGV</name>
<dbReference type="AlphaFoldDB" id="A0A0F7UWK6"/>
<feature type="chain" id="PRO_5002523713" description="Transmembrane protein" evidence="1">
    <location>
        <begin position="25"/>
        <end position="205"/>
    </location>
</feature>
<proteinExistence type="predicted"/>
<gene>
    <name evidence="2" type="ORF">BN1205_074630</name>
</gene>
<evidence type="ECO:0000256" key="1">
    <source>
        <dbReference type="SAM" id="SignalP"/>
    </source>
</evidence>
<sequence>MGSPSMAILGIILILLHCLTPCAALEQSEAHQLRQLPGLFGPTKPSLALKLQPARKLRLSKSDLSSLLLDLRHEVKKQVSQLEEDLAERARLRQRAKSTWSAHGAPIWIPSEGAASALQPSNPRMVRVGRIACQSGIRRSGIRRCTEARDTRTLQTPPFLVIFRRHQGTVSLHQSHPSRLHAVCSQYPCIRSCARLLSLSIGAYT</sequence>
<evidence type="ECO:0008006" key="3">
    <source>
        <dbReference type="Google" id="ProtNLM"/>
    </source>
</evidence>
<accession>A0A0F7UWK6</accession>
<reference evidence="2" key="1">
    <citation type="journal article" date="2015" name="PLoS ONE">
        <title>Comprehensive Evaluation of Toxoplasma gondii VEG and Neospora caninum LIV Genomes with Tachyzoite Stage Transcriptome and Proteome Defines Novel Transcript Features.</title>
        <authorList>
            <person name="Ramaprasad A."/>
            <person name="Mourier T."/>
            <person name="Naeem R."/>
            <person name="Malas T.B."/>
            <person name="Moussa E."/>
            <person name="Panigrahi A."/>
            <person name="Vermont S.J."/>
            <person name="Otto T.D."/>
            <person name="Wastling J."/>
            <person name="Pain A."/>
        </authorList>
    </citation>
    <scope>NUCLEOTIDE SEQUENCE</scope>
    <source>
        <strain evidence="2">VEG</strain>
    </source>
</reference>
<organism evidence="2">
    <name type="scientific">Toxoplasma gondii (strain ATCC 50861 / VEG)</name>
    <dbReference type="NCBI Taxonomy" id="432359"/>
    <lineage>
        <taxon>Eukaryota</taxon>
        <taxon>Sar</taxon>
        <taxon>Alveolata</taxon>
        <taxon>Apicomplexa</taxon>
        <taxon>Conoidasida</taxon>
        <taxon>Coccidia</taxon>
        <taxon>Eucoccidiorida</taxon>
        <taxon>Eimeriorina</taxon>
        <taxon>Sarcocystidae</taxon>
        <taxon>Toxoplasma</taxon>
    </lineage>
</organism>